<keyword evidence="7 10" id="KW-1133">Transmembrane helix</keyword>
<feature type="transmembrane region" description="Helical" evidence="10">
    <location>
        <begin position="473"/>
        <end position="492"/>
    </location>
</feature>
<evidence type="ECO:0000256" key="1">
    <source>
        <dbReference type="ARBA" id="ARBA00004429"/>
    </source>
</evidence>
<evidence type="ECO:0000259" key="12">
    <source>
        <dbReference type="Pfam" id="PF16327"/>
    </source>
</evidence>
<feature type="transmembrane region" description="Helical" evidence="10">
    <location>
        <begin position="105"/>
        <end position="125"/>
    </location>
</feature>
<feature type="transmembrane region" description="Helical" evidence="10">
    <location>
        <begin position="405"/>
        <end position="423"/>
    </location>
</feature>
<keyword evidence="3" id="KW-1003">Cell membrane</keyword>
<evidence type="ECO:0000313" key="14">
    <source>
        <dbReference type="Proteomes" id="UP001155586"/>
    </source>
</evidence>
<keyword evidence="6" id="KW-0201">Cytochrome c-type biogenesis</keyword>
<dbReference type="PANTHER" id="PTHR43653:SF1">
    <property type="entry name" value="CYTOCHROME C-TYPE BIOGENESIS PROTEIN CCMF"/>
    <property type="match status" value="1"/>
</dbReference>
<feature type="transmembrane region" description="Helical" evidence="10">
    <location>
        <begin position="324"/>
        <end position="343"/>
    </location>
</feature>
<evidence type="ECO:0000256" key="4">
    <source>
        <dbReference type="ARBA" id="ARBA00022519"/>
    </source>
</evidence>
<comment type="caution">
    <text evidence="13">The sequence shown here is derived from an EMBL/GenBank/DDBJ whole genome shotgun (WGS) entry which is preliminary data.</text>
</comment>
<gene>
    <name evidence="13" type="ORF">MD483_10730</name>
</gene>
<evidence type="ECO:0000256" key="5">
    <source>
        <dbReference type="ARBA" id="ARBA00022692"/>
    </source>
</evidence>
<organism evidence="13 14">
    <name type="scientific">Vibrio paucivorans</name>
    <dbReference type="NCBI Taxonomy" id="2829489"/>
    <lineage>
        <taxon>Bacteria</taxon>
        <taxon>Pseudomonadati</taxon>
        <taxon>Pseudomonadota</taxon>
        <taxon>Gammaproteobacteria</taxon>
        <taxon>Vibrionales</taxon>
        <taxon>Vibrionaceae</taxon>
        <taxon>Vibrio</taxon>
    </lineage>
</organism>
<dbReference type="GO" id="GO:0020037">
    <property type="term" value="F:heme binding"/>
    <property type="evidence" value="ECO:0007669"/>
    <property type="project" value="InterPro"/>
</dbReference>
<dbReference type="RefSeq" id="WP_265687668.1">
    <property type="nucleotide sequence ID" value="NZ_JAKRRX010000051.1"/>
</dbReference>
<feature type="transmembrane region" description="Helical" evidence="10">
    <location>
        <begin position="504"/>
        <end position="523"/>
    </location>
</feature>
<feature type="transmembrane region" description="Helical" evidence="10">
    <location>
        <begin position="187"/>
        <end position="207"/>
    </location>
</feature>
<dbReference type="PANTHER" id="PTHR43653">
    <property type="entry name" value="CYTOCHROME C ASSEMBLY PROTEIN-RELATED"/>
    <property type="match status" value="1"/>
</dbReference>
<dbReference type="PRINTS" id="PR01410">
    <property type="entry name" value="CCBIOGENESIS"/>
</dbReference>
<feature type="transmembrane region" description="Helical" evidence="10">
    <location>
        <begin position="6"/>
        <end position="27"/>
    </location>
</feature>
<comment type="similarity">
    <text evidence="2">Belongs to the CcmF/CycK/Ccl1/NrfE/CcsA family.</text>
</comment>
<dbReference type="NCBIfam" id="TIGR00353">
    <property type="entry name" value="nrfE"/>
    <property type="match status" value="1"/>
</dbReference>
<feature type="transmembrane region" description="Helical" evidence="10">
    <location>
        <begin position="137"/>
        <end position="156"/>
    </location>
</feature>
<evidence type="ECO:0000256" key="8">
    <source>
        <dbReference type="ARBA" id="ARBA00023136"/>
    </source>
</evidence>
<evidence type="ECO:0000256" key="2">
    <source>
        <dbReference type="ARBA" id="ARBA00009186"/>
    </source>
</evidence>
<keyword evidence="5 10" id="KW-0812">Transmembrane</keyword>
<feature type="transmembrane region" description="Helical" evidence="10">
    <location>
        <begin position="435"/>
        <end position="453"/>
    </location>
</feature>
<keyword evidence="14" id="KW-1185">Reference proteome</keyword>
<evidence type="ECO:0000259" key="11">
    <source>
        <dbReference type="Pfam" id="PF01578"/>
    </source>
</evidence>
<dbReference type="GO" id="GO:0005886">
    <property type="term" value="C:plasma membrane"/>
    <property type="evidence" value="ECO:0007669"/>
    <property type="project" value="UniProtKB-SubCell"/>
</dbReference>
<dbReference type="AlphaFoldDB" id="A0A9X3CGB3"/>
<dbReference type="EMBL" id="JAKRRX010000051">
    <property type="protein sequence ID" value="MCW8334295.1"/>
    <property type="molecule type" value="Genomic_DNA"/>
</dbReference>
<evidence type="ECO:0000256" key="10">
    <source>
        <dbReference type="SAM" id="Phobius"/>
    </source>
</evidence>
<feature type="transmembrane region" description="Helical" evidence="10">
    <location>
        <begin position="219"/>
        <end position="241"/>
    </location>
</feature>
<feature type="transmembrane region" description="Helical" evidence="10">
    <location>
        <begin position="363"/>
        <end position="385"/>
    </location>
</feature>
<dbReference type="GO" id="GO:0016829">
    <property type="term" value="F:lyase activity"/>
    <property type="evidence" value="ECO:0007669"/>
    <property type="project" value="UniProtKB-KW"/>
</dbReference>
<proteinExistence type="inferred from homology"/>
<feature type="domain" description="Cytochrome c assembly protein" evidence="11">
    <location>
        <begin position="102"/>
        <end position="307"/>
    </location>
</feature>
<dbReference type="PRINTS" id="PR01411">
    <property type="entry name" value="CCMFBIOGNSIS"/>
</dbReference>
<dbReference type="Pfam" id="PF16327">
    <property type="entry name" value="CcmF_C"/>
    <property type="match status" value="1"/>
</dbReference>
<keyword evidence="4" id="KW-0997">Cell inner membrane</keyword>
<comment type="function">
    <text evidence="9">Required for the biogenesis of c-type cytochromes. Possible subunit of a heme lyase.</text>
</comment>
<dbReference type="InterPro" id="IPR032523">
    <property type="entry name" value="CcmF_C"/>
</dbReference>
<dbReference type="GO" id="GO:0015232">
    <property type="term" value="F:heme transmembrane transporter activity"/>
    <property type="evidence" value="ECO:0007669"/>
    <property type="project" value="InterPro"/>
</dbReference>
<feature type="transmembrane region" description="Helical" evidence="10">
    <location>
        <begin position="632"/>
        <end position="652"/>
    </location>
</feature>
<dbReference type="InterPro" id="IPR002541">
    <property type="entry name" value="Cyt_c_assembly"/>
</dbReference>
<evidence type="ECO:0000256" key="9">
    <source>
        <dbReference type="ARBA" id="ARBA00037230"/>
    </source>
</evidence>
<dbReference type="InterPro" id="IPR003568">
    <property type="entry name" value="Cyt_c_biogenesis_CcmF"/>
</dbReference>
<sequence>MLAGELGLVALIAVVVLSTMASAQYVLPRWASERFVQTGKDGQSCANSKHYLLPVTRVNGLLSLLSLGLLATAFLTDQFQLLYVAEHSNSKLPVFFKFAAVWGGHQGSMLFWVMTLSGWAALYSLSRRCPSQYKADVLWVMNLLVAAFAWFTLLASNPFEFSPQFMAEGRDLNPMLQDVGLIFHPPLLYVGYIGYSMVFAFACAALMQEKVTLDWLPLCRQWALVAWVFLTGGIVLGSWWAYYELGWGGWWFWDPVENASLLPWLTGTALLHALLAAQRQKMLLNWVMILAFVTFSLSILGTFIVRSGVLTSVHAFAVDPGKGISLLLILVVMLIGSFGLLIFRGDKLTSEPLVSVFSRSYLVLVAIGLLLIATFTVFLGTFYPMVYELLGLGSISVGAPYFNTLITPLSLLALVGMGAGSLVKWRKGGYCRWQQVVWLALVAIVSGLLGYLFQLKVFNLEMTPASVERVEQFDALVCAVWILACWVVVTHLWAGFKVNDRKKLIGVTLAHVGVAIACVGAAMNAEHSYEVNRKLAPNKTFEFVDWQVHYQETQWRIGPNYTAERASIYFDQQGSESFSLFPERRHYPVRVMNMSEPAIKIFWHGDYYVTLGEKVDSQSYAVKVQYKAAIRWVWFGALLGMLGGMSVVILRLKQESGVYEQVEST</sequence>
<dbReference type="Pfam" id="PF01578">
    <property type="entry name" value="Cytochrom_C_asm"/>
    <property type="match status" value="1"/>
</dbReference>
<feature type="transmembrane region" description="Helical" evidence="10">
    <location>
        <begin position="261"/>
        <end position="277"/>
    </location>
</feature>
<dbReference type="Proteomes" id="UP001155586">
    <property type="component" value="Unassembled WGS sequence"/>
</dbReference>
<feature type="transmembrane region" description="Helical" evidence="10">
    <location>
        <begin position="61"/>
        <end position="85"/>
    </location>
</feature>
<dbReference type="InterPro" id="IPR003567">
    <property type="entry name" value="Cyt_c_biogenesis"/>
</dbReference>
<evidence type="ECO:0000313" key="13">
    <source>
        <dbReference type="EMBL" id="MCW8334295.1"/>
    </source>
</evidence>
<keyword evidence="13" id="KW-0456">Lyase</keyword>
<evidence type="ECO:0000256" key="7">
    <source>
        <dbReference type="ARBA" id="ARBA00022989"/>
    </source>
</evidence>
<comment type="subcellular location">
    <subcellularLocation>
        <location evidence="1">Cell inner membrane</location>
        <topology evidence="1">Multi-pass membrane protein</topology>
    </subcellularLocation>
</comment>
<evidence type="ECO:0000256" key="3">
    <source>
        <dbReference type="ARBA" id="ARBA00022475"/>
    </source>
</evidence>
<protein>
    <submittedName>
        <fullName evidence="13">Heme lyase CcmF/NrfE family subunit</fullName>
    </submittedName>
</protein>
<keyword evidence="8 10" id="KW-0472">Membrane</keyword>
<evidence type="ECO:0000256" key="6">
    <source>
        <dbReference type="ARBA" id="ARBA00022748"/>
    </source>
</evidence>
<name>A0A9X3CGB3_9VIBR</name>
<reference evidence="13" key="1">
    <citation type="submission" date="2022-02" db="EMBL/GenBank/DDBJ databases">
        <title>Vibrio sp. nov., a new bacterium isolated from Bohai sea, China.</title>
        <authorList>
            <person name="Yuan Y."/>
        </authorList>
    </citation>
    <scope>NUCLEOTIDE SEQUENCE</scope>
    <source>
        <strain evidence="13">DBSS07</strain>
    </source>
</reference>
<dbReference type="NCBIfam" id="NF007691">
    <property type="entry name" value="PRK10369.1"/>
    <property type="match status" value="1"/>
</dbReference>
<feature type="transmembrane region" description="Helical" evidence="10">
    <location>
        <begin position="284"/>
        <end position="304"/>
    </location>
</feature>
<dbReference type="GO" id="GO:0017004">
    <property type="term" value="P:cytochrome complex assembly"/>
    <property type="evidence" value="ECO:0007669"/>
    <property type="project" value="UniProtKB-KW"/>
</dbReference>
<accession>A0A9X3CGB3</accession>
<feature type="domain" description="Cytochrome c-type biogenesis protein CcmF C-terminal" evidence="12">
    <location>
        <begin position="327"/>
        <end position="647"/>
    </location>
</feature>